<dbReference type="HOGENOM" id="CLU_3239460_0_0_9"/>
<gene>
    <name evidence="1" type="ORF">HMPREF9555_01635</name>
</gene>
<dbReference type="AlphaFoldDB" id="E7N3P5"/>
<comment type="caution">
    <text evidence="1">The sequence shown here is derived from an EMBL/GenBank/DDBJ whole genome shotgun (WGS) entry which is preliminary data.</text>
</comment>
<keyword evidence="2" id="KW-1185">Reference proteome</keyword>
<reference evidence="1 2" key="1">
    <citation type="submission" date="2010-08" db="EMBL/GenBank/DDBJ databases">
        <authorList>
            <person name="Weinstock G."/>
            <person name="Sodergren E."/>
            <person name="Clifton S."/>
            <person name="Fulton L."/>
            <person name="Fulton B."/>
            <person name="Courtney L."/>
            <person name="Fronick C."/>
            <person name="Harrison M."/>
            <person name="Strong C."/>
            <person name="Farmer C."/>
            <person name="Delahaunty K."/>
            <person name="Markovic C."/>
            <person name="Hall O."/>
            <person name="Minx P."/>
            <person name="Tomlinson C."/>
            <person name="Mitreva M."/>
            <person name="Hou S."/>
            <person name="Chen J."/>
            <person name="Wollam A."/>
            <person name="Pepin K.H."/>
            <person name="Johnson M."/>
            <person name="Bhonagiri V."/>
            <person name="Zhang X."/>
            <person name="Suruliraj S."/>
            <person name="Warren W."/>
            <person name="Chinwalla A."/>
            <person name="Mardis E.R."/>
            <person name="Wilson R.K."/>
        </authorList>
    </citation>
    <scope>NUCLEOTIDE SEQUENCE [LARGE SCALE GENOMIC DNA]</scope>
    <source>
        <strain evidence="1 2">F0399</strain>
    </source>
</reference>
<protein>
    <submittedName>
        <fullName evidence="1">Uncharacterized protein</fullName>
    </submittedName>
</protein>
<dbReference type="STRING" id="749551.HMPREF9555_01635"/>
<evidence type="ECO:0000313" key="2">
    <source>
        <dbReference type="Proteomes" id="UP000004633"/>
    </source>
</evidence>
<accession>E7N3P5</accession>
<dbReference type="EMBL" id="AECV01000035">
    <property type="protein sequence ID" value="EFW29230.1"/>
    <property type="molecule type" value="Genomic_DNA"/>
</dbReference>
<organism evidence="1 2">
    <name type="scientific">Selenomonas artemidis F0399</name>
    <dbReference type="NCBI Taxonomy" id="749551"/>
    <lineage>
        <taxon>Bacteria</taxon>
        <taxon>Bacillati</taxon>
        <taxon>Bacillota</taxon>
        <taxon>Negativicutes</taxon>
        <taxon>Selenomonadales</taxon>
        <taxon>Selenomonadaceae</taxon>
        <taxon>Selenomonas</taxon>
    </lineage>
</organism>
<sequence>MMFILLQHISPAHASAIITQRLKFCLRHCKIREKGGDWNGCRY</sequence>
<dbReference type="Proteomes" id="UP000004633">
    <property type="component" value="Unassembled WGS sequence"/>
</dbReference>
<proteinExistence type="predicted"/>
<name>E7N3P5_9FIRM</name>
<evidence type="ECO:0000313" key="1">
    <source>
        <dbReference type="EMBL" id="EFW29230.1"/>
    </source>
</evidence>